<feature type="coiled-coil region" evidence="1">
    <location>
        <begin position="284"/>
        <end position="314"/>
    </location>
</feature>
<keyword evidence="3" id="KW-1185">Reference proteome</keyword>
<proteinExistence type="predicted"/>
<keyword evidence="1" id="KW-0175">Coiled coil</keyword>
<dbReference type="KEGG" id="vg:32878627"/>
<accession>A0A1X9SJQ3</accession>
<protein>
    <recommendedName>
        <fullName evidence="4">Queuine tRNA-ribosyltransferase</fullName>
    </recommendedName>
</protein>
<dbReference type="SUPFAM" id="SSF51713">
    <property type="entry name" value="tRNA-guanine transglycosylase"/>
    <property type="match status" value="1"/>
</dbReference>
<dbReference type="Gene3D" id="3.20.20.105">
    <property type="entry name" value="Queuine tRNA-ribosyltransferase-like"/>
    <property type="match status" value="1"/>
</dbReference>
<name>A0A1X9SJQ3_9VIRU</name>
<dbReference type="EMBL" id="KY744229">
    <property type="protein sequence ID" value="ARQ96458.1"/>
    <property type="molecule type" value="Genomic_DNA"/>
</dbReference>
<organism evidence="2 3">
    <name type="scientific">Sulfolobus islandicus rod-shaped virus 8</name>
    <dbReference type="NCBI Taxonomy" id="1983551"/>
    <lineage>
        <taxon>Viruses</taxon>
        <taxon>Adnaviria</taxon>
        <taxon>Zilligvirae</taxon>
        <taxon>Taleaviricota</taxon>
        <taxon>Tokiviricetes</taxon>
        <taxon>Ligamenvirales</taxon>
        <taxon>Rudiviridae</taxon>
        <taxon>Usarudivirus</taxon>
        <taxon>Usarudivirus caloris</taxon>
        <taxon>Usarudivirus SIRV8</taxon>
    </lineage>
</organism>
<dbReference type="RefSeq" id="YP_009362725.1">
    <property type="nucleotide sequence ID" value="NC_034623.1"/>
</dbReference>
<evidence type="ECO:0000256" key="1">
    <source>
        <dbReference type="SAM" id="Coils"/>
    </source>
</evidence>
<dbReference type="OrthoDB" id="7085at10239"/>
<evidence type="ECO:0000313" key="3">
    <source>
        <dbReference type="Proteomes" id="UP000201526"/>
    </source>
</evidence>
<sequence>MKLIFGLSSTLSYILKTNFPILVNQLRFKRKTWRNETWIDSGGYQISLYSLEISVEDILQKYKSVNAYAFFSLDIPSLFAPIDKRNFQYFEYLYTKIEWIEKIIPVLHIYPIQDIDEAIDFYKQYTYYFAIGGIVASSKMKVLIYTFPWVYYVRRKIPYLHVLGMSAPYFLQIFNFANSIDTATYTKISGFREILWFDGSRRYIGNMKTKRERYKITKEEKEQLFEFLDKYNFPFEYNLNNRKILEMINAYILLYNNWRIKNKYTEYANKLRKMGLDSLTSELIRNYKIANEILKEKKNKKKKENKLKDELEIEI</sequence>
<dbReference type="GeneID" id="32878627"/>
<evidence type="ECO:0008006" key="4">
    <source>
        <dbReference type="Google" id="ProtNLM"/>
    </source>
</evidence>
<evidence type="ECO:0000313" key="2">
    <source>
        <dbReference type="EMBL" id="ARQ96458.1"/>
    </source>
</evidence>
<dbReference type="GO" id="GO:0006400">
    <property type="term" value="P:tRNA modification"/>
    <property type="evidence" value="ECO:0007669"/>
    <property type="project" value="InterPro"/>
</dbReference>
<dbReference type="InterPro" id="IPR036511">
    <property type="entry name" value="TGT-like_sf"/>
</dbReference>
<reference evidence="2 3" key="1">
    <citation type="journal article" date="2017" name="Viruses">
        <title>Differentiation and structure in Sulfolobus islandicus rod-shaped virus populations.</title>
        <authorList>
            <person name="Bautista M.A."/>
            <person name="Black J.A."/>
            <person name="Youngblut N.D."/>
            <person name="Whitaker R.J."/>
        </authorList>
    </citation>
    <scope>NUCLEOTIDE SEQUENCE [LARGE SCALE GENOMIC DNA]</scope>
</reference>
<dbReference type="Proteomes" id="UP000201526">
    <property type="component" value="Segment"/>
</dbReference>